<dbReference type="GO" id="GO:0019878">
    <property type="term" value="P:lysine biosynthetic process via aminoadipic acid"/>
    <property type="evidence" value="ECO:0007669"/>
    <property type="project" value="TreeGrafter"/>
</dbReference>
<organism evidence="4">
    <name type="scientific">Variovorax paradoxus</name>
    <dbReference type="NCBI Taxonomy" id="34073"/>
    <lineage>
        <taxon>Bacteria</taxon>
        <taxon>Pseudomonadati</taxon>
        <taxon>Pseudomonadota</taxon>
        <taxon>Betaproteobacteria</taxon>
        <taxon>Burkholderiales</taxon>
        <taxon>Comamonadaceae</taxon>
        <taxon>Variovorax</taxon>
    </lineage>
</organism>
<evidence type="ECO:0000259" key="3">
    <source>
        <dbReference type="Pfam" id="PF01648"/>
    </source>
</evidence>
<feature type="domain" description="4'-phosphopantetheinyl transferase" evidence="3">
    <location>
        <begin position="122"/>
        <end position="199"/>
    </location>
</feature>
<dbReference type="GO" id="GO:0008897">
    <property type="term" value="F:holo-[acyl-carrier-protein] synthase activity"/>
    <property type="evidence" value="ECO:0007669"/>
    <property type="project" value="InterPro"/>
</dbReference>
<dbReference type="RefSeq" id="WP_339091838.1">
    <property type="nucleotide sequence ID" value="NZ_LR743507.1"/>
</dbReference>
<dbReference type="Pfam" id="PF01648">
    <property type="entry name" value="ACPS"/>
    <property type="match status" value="1"/>
</dbReference>
<keyword evidence="2" id="KW-0808">Transferase</keyword>
<comment type="similarity">
    <text evidence="1">Belongs to the P-Pant transferase superfamily. Gsp/Sfp/HetI/AcpT family.</text>
</comment>
<accession>A0A679JC17</accession>
<dbReference type="Gene3D" id="3.90.470.20">
    <property type="entry name" value="4'-phosphopantetheinyl transferase domain"/>
    <property type="match status" value="1"/>
</dbReference>
<gene>
    <name evidence="4" type="ORF">VVAX_04299</name>
</gene>
<dbReference type="GO" id="GO:0005829">
    <property type="term" value="C:cytosol"/>
    <property type="evidence" value="ECO:0007669"/>
    <property type="project" value="TreeGrafter"/>
</dbReference>
<dbReference type="InterPro" id="IPR037143">
    <property type="entry name" value="4-PPantetheinyl_Trfase_dom_sf"/>
</dbReference>
<dbReference type="PANTHER" id="PTHR12215:SF10">
    <property type="entry name" value="L-AMINOADIPATE-SEMIALDEHYDE DEHYDROGENASE-PHOSPHOPANTETHEINYL TRANSFERASE"/>
    <property type="match status" value="1"/>
</dbReference>
<proteinExistence type="inferred from homology"/>
<dbReference type="PANTHER" id="PTHR12215">
    <property type="entry name" value="PHOSPHOPANTETHEINE TRANSFERASE"/>
    <property type="match status" value="1"/>
</dbReference>
<evidence type="ECO:0000256" key="1">
    <source>
        <dbReference type="ARBA" id="ARBA00010990"/>
    </source>
</evidence>
<evidence type="ECO:0000256" key="2">
    <source>
        <dbReference type="ARBA" id="ARBA00022679"/>
    </source>
</evidence>
<evidence type="ECO:0000313" key="4">
    <source>
        <dbReference type="EMBL" id="CAA2107570.1"/>
    </source>
</evidence>
<dbReference type="InterPro" id="IPR050559">
    <property type="entry name" value="P-Pant_transferase_sf"/>
</dbReference>
<dbReference type="GO" id="GO:0000287">
    <property type="term" value="F:magnesium ion binding"/>
    <property type="evidence" value="ECO:0007669"/>
    <property type="project" value="InterPro"/>
</dbReference>
<dbReference type="SUPFAM" id="SSF56214">
    <property type="entry name" value="4'-phosphopantetheinyl transferase"/>
    <property type="match status" value="2"/>
</dbReference>
<protein>
    <recommendedName>
        <fullName evidence="3">4'-phosphopantetheinyl transferase domain-containing protein</fullName>
    </recommendedName>
</protein>
<dbReference type="InterPro" id="IPR008278">
    <property type="entry name" value="4-PPantetheinyl_Trfase_dom"/>
</dbReference>
<dbReference type="AlphaFoldDB" id="A0A679JC17"/>
<dbReference type="EMBL" id="LR743507">
    <property type="protein sequence ID" value="CAA2107570.1"/>
    <property type="molecule type" value="Genomic_DNA"/>
</dbReference>
<reference evidence="4" key="1">
    <citation type="submission" date="2019-12" db="EMBL/GenBank/DDBJ databases">
        <authorList>
            <person name="Cremers G."/>
        </authorList>
    </citation>
    <scope>NUCLEOTIDE SEQUENCE</scope>
    <source>
        <strain evidence="4">Vvax</strain>
    </source>
</reference>
<sequence>MHPMQLHEALPAGMEVYRLDFDLTRDADHDRDGWAVLSSLERERACRFARRADRVRFASVRAATRRLLARRLGCGPCEVPLQSGVHGKPFVDAAGNAPLFNVSHSGGHALIVLADGREVSEVGVDIEQCRADIDAEALYELAFTAQESREVRGAADPLQALYLRWVGKEALLKAVGVGVAEHLLCVGIHPLASGALSIASTVPGWSGFTAIALPAPAGYAAALAWRTQASA</sequence>
<name>A0A679JC17_VARPD</name>